<dbReference type="Proteomes" id="UP001597111">
    <property type="component" value="Unassembled WGS sequence"/>
</dbReference>
<dbReference type="EMBL" id="JBHUDH010000071">
    <property type="protein sequence ID" value="MFD1526195.1"/>
    <property type="molecule type" value="Genomic_DNA"/>
</dbReference>
<keyword evidence="3" id="KW-1185">Reference proteome</keyword>
<comment type="caution">
    <text evidence="2">The sequence shown here is derived from an EMBL/GenBank/DDBJ whole genome shotgun (WGS) entry which is preliminary data.</text>
</comment>
<accession>A0ABD6B5L9</accession>
<organism evidence="2 3">
    <name type="scientific">Halolamina salina</name>
    <dbReference type="NCBI Taxonomy" id="1220023"/>
    <lineage>
        <taxon>Archaea</taxon>
        <taxon>Methanobacteriati</taxon>
        <taxon>Methanobacteriota</taxon>
        <taxon>Stenosarchaea group</taxon>
        <taxon>Halobacteria</taxon>
        <taxon>Halobacteriales</taxon>
        <taxon>Haloferacaceae</taxon>
    </lineage>
</organism>
<reference evidence="2 3" key="1">
    <citation type="journal article" date="2019" name="Int. J. Syst. Evol. Microbiol.">
        <title>The Global Catalogue of Microorganisms (GCM) 10K type strain sequencing project: providing services to taxonomists for standard genome sequencing and annotation.</title>
        <authorList>
            <consortium name="The Broad Institute Genomics Platform"/>
            <consortium name="The Broad Institute Genome Sequencing Center for Infectious Disease"/>
            <person name="Wu L."/>
            <person name="Ma J."/>
        </authorList>
    </citation>
    <scope>NUCLEOTIDE SEQUENCE [LARGE SCALE GENOMIC DNA]</scope>
    <source>
        <strain evidence="2 3">CGMCC 1.12285</strain>
    </source>
</reference>
<feature type="transmembrane region" description="Helical" evidence="1">
    <location>
        <begin position="20"/>
        <end position="48"/>
    </location>
</feature>
<keyword evidence="1" id="KW-0812">Transmembrane</keyword>
<evidence type="ECO:0000313" key="3">
    <source>
        <dbReference type="Proteomes" id="UP001597111"/>
    </source>
</evidence>
<dbReference type="AlphaFoldDB" id="A0ABD6B5L9"/>
<protein>
    <submittedName>
        <fullName evidence="2">Uncharacterized protein</fullName>
    </submittedName>
</protein>
<dbReference type="RefSeq" id="WP_379731103.1">
    <property type="nucleotide sequence ID" value="NZ_JBHSWZ010000053.1"/>
</dbReference>
<evidence type="ECO:0000313" key="2">
    <source>
        <dbReference type="EMBL" id="MFD1526195.1"/>
    </source>
</evidence>
<sequence>MSPVENRDELVKNAGLLTIGLLFGGAAAYLTQIPATAVFAVVFGVLIVREFSSA</sequence>
<proteinExistence type="predicted"/>
<keyword evidence="1" id="KW-0472">Membrane</keyword>
<name>A0ABD6B5L9_9EURY</name>
<keyword evidence="1" id="KW-1133">Transmembrane helix</keyword>
<gene>
    <name evidence="2" type="ORF">ACFR9S_07745</name>
</gene>
<evidence type="ECO:0000256" key="1">
    <source>
        <dbReference type="SAM" id="Phobius"/>
    </source>
</evidence>